<keyword evidence="3" id="KW-1185">Reference proteome</keyword>
<name>A0A540NK76_MALBA</name>
<reference evidence="2 3" key="1">
    <citation type="journal article" date="2019" name="G3 (Bethesda)">
        <title>Sequencing of a Wild Apple (Malus baccata) Genome Unravels the Differences Between Cultivated and Wild Apple Species Regarding Disease Resistance and Cold Tolerance.</title>
        <authorList>
            <person name="Chen X."/>
        </authorList>
    </citation>
    <scope>NUCLEOTIDE SEQUENCE [LARGE SCALE GENOMIC DNA]</scope>
    <source>
        <strain evidence="3">cv. Shandingzi</strain>
        <tissue evidence="2">Leaves</tissue>
    </source>
</reference>
<comment type="caution">
    <text evidence="2">The sequence shown here is derived from an EMBL/GenBank/DDBJ whole genome shotgun (WGS) entry which is preliminary data.</text>
</comment>
<dbReference type="EMBL" id="VIEB01000030">
    <property type="protein sequence ID" value="TQE11436.1"/>
    <property type="molecule type" value="Genomic_DNA"/>
</dbReference>
<evidence type="ECO:0000313" key="3">
    <source>
        <dbReference type="Proteomes" id="UP000315295"/>
    </source>
</evidence>
<organism evidence="2 3">
    <name type="scientific">Malus baccata</name>
    <name type="common">Siberian crab apple</name>
    <name type="synonym">Pyrus baccata</name>
    <dbReference type="NCBI Taxonomy" id="106549"/>
    <lineage>
        <taxon>Eukaryota</taxon>
        <taxon>Viridiplantae</taxon>
        <taxon>Streptophyta</taxon>
        <taxon>Embryophyta</taxon>
        <taxon>Tracheophyta</taxon>
        <taxon>Spermatophyta</taxon>
        <taxon>Magnoliopsida</taxon>
        <taxon>eudicotyledons</taxon>
        <taxon>Gunneridae</taxon>
        <taxon>Pentapetalae</taxon>
        <taxon>rosids</taxon>
        <taxon>fabids</taxon>
        <taxon>Rosales</taxon>
        <taxon>Rosaceae</taxon>
        <taxon>Amygdaloideae</taxon>
        <taxon>Maleae</taxon>
        <taxon>Malus</taxon>
    </lineage>
</organism>
<dbReference type="AlphaFoldDB" id="A0A540NK76"/>
<evidence type="ECO:0000256" key="1">
    <source>
        <dbReference type="SAM" id="MobiDB-lite"/>
    </source>
</evidence>
<sequence length="92" mass="9439">MSNLISNKHAASKGSETPSQGGNVVGTSTPNLDTMGVLPVAPLGPTMFTAATSSTSSVTHPVLSARQTHRRSQTFEEAQPSGDTSFVHGEAS</sequence>
<evidence type="ECO:0000313" key="2">
    <source>
        <dbReference type="EMBL" id="TQE11436.1"/>
    </source>
</evidence>
<feature type="region of interest" description="Disordered" evidence="1">
    <location>
        <begin position="1"/>
        <end position="92"/>
    </location>
</feature>
<feature type="compositionally biased region" description="Low complexity" evidence="1">
    <location>
        <begin position="49"/>
        <end position="59"/>
    </location>
</feature>
<gene>
    <name evidence="2" type="ORF">C1H46_002999</name>
</gene>
<proteinExistence type="predicted"/>
<accession>A0A540NK76</accession>
<dbReference type="Proteomes" id="UP000315295">
    <property type="component" value="Unassembled WGS sequence"/>
</dbReference>
<feature type="compositionally biased region" description="Polar residues" evidence="1">
    <location>
        <begin position="14"/>
        <end position="32"/>
    </location>
</feature>
<protein>
    <submittedName>
        <fullName evidence="2">Uncharacterized protein</fullName>
    </submittedName>
</protein>